<name>A0A1T4YBJ7_9MICO</name>
<reference evidence="3" key="1">
    <citation type="submission" date="2017-02" db="EMBL/GenBank/DDBJ databases">
        <authorList>
            <person name="Varghese N."/>
            <person name="Submissions S."/>
        </authorList>
    </citation>
    <scope>NUCLEOTIDE SEQUENCE [LARGE SCALE GENOMIC DNA]</scope>
    <source>
        <strain evidence="3">VKM Ac-2052</strain>
    </source>
</reference>
<accession>A0A1T4YBJ7</accession>
<sequence>MRIRILVSAKADMRGPSLDPEPNTGTGDLFSGDPEAEDRASLFTGRIDVIRPPAPE</sequence>
<proteinExistence type="predicted"/>
<organism evidence="2 3">
    <name type="scientific">Agreia bicolorata</name>
    <dbReference type="NCBI Taxonomy" id="110935"/>
    <lineage>
        <taxon>Bacteria</taxon>
        <taxon>Bacillati</taxon>
        <taxon>Actinomycetota</taxon>
        <taxon>Actinomycetes</taxon>
        <taxon>Micrococcales</taxon>
        <taxon>Microbacteriaceae</taxon>
        <taxon>Agreia</taxon>
    </lineage>
</organism>
<dbReference type="AlphaFoldDB" id="A0A1T4YBJ7"/>
<evidence type="ECO:0000256" key="1">
    <source>
        <dbReference type="SAM" id="MobiDB-lite"/>
    </source>
</evidence>
<evidence type="ECO:0000313" key="3">
    <source>
        <dbReference type="Proteomes" id="UP000189735"/>
    </source>
</evidence>
<dbReference type="RefSeq" id="WP_161793791.1">
    <property type="nucleotide sequence ID" value="NZ_FUYG01000007.1"/>
</dbReference>
<feature type="region of interest" description="Disordered" evidence="1">
    <location>
        <begin position="10"/>
        <end position="36"/>
    </location>
</feature>
<protein>
    <submittedName>
        <fullName evidence="2">Uncharacterized protein</fullName>
    </submittedName>
</protein>
<dbReference type="Proteomes" id="UP000189735">
    <property type="component" value="Unassembled WGS sequence"/>
</dbReference>
<dbReference type="EMBL" id="FUYG01000007">
    <property type="protein sequence ID" value="SKA99080.1"/>
    <property type="molecule type" value="Genomic_DNA"/>
</dbReference>
<evidence type="ECO:0000313" key="2">
    <source>
        <dbReference type="EMBL" id="SKA99080.1"/>
    </source>
</evidence>
<gene>
    <name evidence="2" type="ORF">SAMN06295879_2666</name>
</gene>